<evidence type="ECO:0000256" key="2">
    <source>
        <dbReference type="ARBA" id="ARBA00008814"/>
    </source>
</evidence>
<proteinExistence type="inferred from homology"/>
<protein>
    <submittedName>
        <fullName evidence="7">Amonabactin ABC transporter substrate-binding protein</fullName>
    </submittedName>
</protein>
<gene>
    <name evidence="7" type="ORF">GCM10023353_31690</name>
</gene>
<dbReference type="Proteomes" id="UP001500839">
    <property type="component" value="Unassembled WGS sequence"/>
</dbReference>
<accession>A0ABP9CZ04</accession>
<dbReference type="Pfam" id="PF01497">
    <property type="entry name" value="Peripla_BP_2"/>
    <property type="match status" value="1"/>
</dbReference>
<feature type="compositionally biased region" description="Low complexity" evidence="5">
    <location>
        <begin position="7"/>
        <end position="16"/>
    </location>
</feature>
<dbReference type="InterPro" id="IPR051313">
    <property type="entry name" value="Bact_iron-sidero_bind"/>
</dbReference>
<dbReference type="RefSeq" id="WP_200173307.1">
    <property type="nucleotide sequence ID" value="NZ_BAABKQ010000001.1"/>
</dbReference>
<keyword evidence="4" id="KW-0732">Signal</keyword>
<dbReference type="CDD" id="cd01146">
    <property type="entry name" value="FhuD"/>
    <property type="match status" value="1"/>
</dbReference>
<sequence length="344" mass="35481">MPQSTIPGARPAPRGRAGAGRGPRRRSGLAALFTVLMALMLALTACGSGSGESGEADAASAASADTVTITDATGTEVEVPADPQRVVTLSEMDLDAALALGVTPVGATAGRGQDGAPRYLGDKADGITMVGTVTGPELDKVIKADPDVILAGQVRDQQVLARLRQIAPTVVTFQLGENWKDAFATIGETLGRTDQQQAFMDEYQAKVASVQQDLGPAADSVVSVVRWNPKGPSTINKGTFAGSVLNDVGFQRPEAQQETAQHSMPLSMENLDAIDGDWIFVGTLSGQGNDVDALDAAMASPSFAALSAVQEGHVSTVDGSQWMSLGGPLAAMSMLDDVDEAMAN</sequence>
<keyword evidence="3" id="KW-0813">Transport</keyword>
<evidence type="ECO:0000256" key="5">
    <source>
        <dbReference type="SAM" id="MobiDB-lite"/>
    </source>
</evidence>
<feature type="region of interest" description="Disordered" evidence="5">
    <location>
        <begin position="1"/>
        <end position="24"/>
    </location>
</feature>
<evidence type="ECO:0000256" key="4">
    <source>
        <dbReference type="ARBA" id="ARBA00022729"/>
    </source>
</evidence>
<dbReference type="EMBL" id="BAABKQ010000001">
    <property type="protein sequence ID" value="GAA4821178.1"/>
    <property type="molecule type" value="Genomic_DNA"/>
</dbReference>
<comment type="similarity">
    <text evidence="2">Belongs to the bacterial solute-binding protein 8 family.</text>
</comment>
<evidence type="ECO:0000256" key="3">
    <source>
        <dbReference type="ARBA" id="ARBA00022448"/>
    </source>
</evidence>
<dbReference type="InterPro" id="IPR002491">
    <property type="entry name" value="ABC_transptr_periplasmic_BD"/>
</dbReference>
<dbReference type="PROSITE" id="PS50983">
    <property type="entry name" value="FE_B12_PBP"/>
    <property type="match status" value="1"/>
</dbReference>
<evidence type="ECO:0000313" key="8">
    <source>
        <dbReference type="Proteomes" id="UP001500839"/>
    </source>
</evidence>
<dbReference type="Gene3D" id="3.40.50.1980">
    <property type="entry name" value="Nitrogenase molybdenum iron protein domain"/>
    <property type="match status" value="2"/>
</dbReference>
<keyword evidence="8" id="KW-1185">Reference proteome</keyword>
<evidence type="ECO:0000256" key="1">
    <source>
        <dbReference type="ARBA" id="ARBA00004196"/>
    </source>
</evidence>
<feature type="domain" description="Fe/B12 periplasmic-binding" evidence="6">
    <location>
        <begin position="85"/>
        <end position="344"/>
    </location>
</feature>
<reference evidence="8" key="1">
    <citation type="journal article" date="2019" name="Int. J. Syst. Evol. Microbiol.">
        <title>The Global Catalogue of Microorganisms (GCM) 10K type strain sequencing project: providing services to taxonomists for standard genome sequencing and annotation.</title>
        <authorList>
            <consortium name="The Broad Institute Genomics Platform"/>
            <consortium name="The Broad Institute Genome Sequencing Center for Infectious Disease"/>
            <person name="Wu L."/>
            <person name="Ma J."/>
        </authorList>
    </citation>
    <scope>NUCLEOTIDE SEQUENCE [LARGE SCALE GENOMIC DNA]</scope>
    <source>
        <strain evidence="8">JCM 18542</strain>
    </source>
</reference>
<dbReference type="PANTHER" id="PTHR30532">
    <property type="entry name" value="IRON III DICITRATE-BINDING PERIPLASMIC PROTEIN"/>
    <property type="match status" value="1"/>
</dbReference>
<comment type="caution">
    <text evidence="7">The sequence shown here is derived from an EMBL/GenBank/DDBJ whole genome shotgun (WGS) entry which is preliminary data.</text>
</comment>
<comment type="subcellular location">
    <subcellularLocation>
        <location evidence="1">Cell envelope</location>
    </subcellularLocation>
</comment>
<evidence type="ECO:0000259" key="6">
    <source>
        <dbReference type="PROSITE" id="PS50983"/>
    </source>
</evidence>
<organism evidence="7 8">
    <name type="scientific">Tomitella cavernea</name>
    <dbReference type="NCBI Taxonomy" id="1387982"/>
    <lineage>
        <taxon>Bacteria</taxon>
        <taxon>Bacillati</taxon>
        <taxon>Actinomycetota</taxon>
        <taxon>Actinomycetes</taxon>
        <taxon>Mycobacteriales</taxon>
        <taxon>Tomitella</taxon>
    </lineage>
</organism>
<evidence type="ECO:0000313" key="7">
    <source>
        <dbReference type="EMBL" id="GAA4821178.1"/>
    </source>
</evidence>
<dbReference type="SUPFAM" id="SSF53807">
    <property type="entry name" value="Helical backbone' metal receptor"/>
    <property type="match status" value="1"/>
</dbReference>
<name>A0ABP9CZ04_9ACTN</name>
<dbReference type="PANTHER" id="PTHR30532:SF1">
    <property type="entry name" value="IRON(3+)-HYDROXAMATE-BINDING PROTEIN FHUD"/>
    <property type="match status" value="1"/>
</dbReference>